<dbReference type="SUPFAM" id="SSF46565">
    <property type="entry name" value="Chaperone J-domain"/>
    <property type="match status" value="1"/>
</dbReference>
<dbReference type="SMART" id="SM00271">
    <property type="entry name" value="DnaJ"/>
    <property type="match status" value="1"/>
</dbReference>
<keyword evidence="1" id="KW-0472">Membrane</keyword>
<evidence type="ECO:0000256" key="1">
    <source>
        <dbReference type="SAM" id="Phobius"/>
    </source>
</evidence>
<dbReference type="CDD" id="cd06257">
    <property type="entry name" value="DnaJ"/>
    <property type="match status" value="1"/>
</dbReference>
<dbReference type="InterPro" id="IPR018253">
    <property type="entry name" value="DnaJ_domain_CS"/>
</dbReference>
<keyword evidence="1" id="KW-0812">Transmembrane</keyword>
<dbReference type="InterPro" id="IPR036869">
    <property type="entry name" value="J_dom_sf"/>
</dbReference>
<dbReference type="PROSITE" id="PS50076">
    <property type="entry name" value="DNAJ_2"/>
    <property type="match status" value="1"/>
</dbReference>
<protein>
    <submittedName>
        <fullName evidence="3">Putative dnaj-class molecular chaperone</fullName>
    </submittedName>
</protein>
<reference evidence="3" key="1">
    <citation type="submission" date="2018-01" db="EMBL/GenBank/DDBJ databases">
        <title>An insight into the sialome of Amazonian anophelines.</title>
        <authorList>
            <person name="Ribeiro J.M."/>
            <person name="Scarpassa V."/>
            <person name="Calvo E."/>
        </authorList>
    </citation>
    <scope>NUCLEOTIDE SEQUENCE</scope>
    <source>
        <tissue evidence="3">Salivary glands</tissue>
    </source>
</reference>
<evidence type="ECO:0000313" key="3">
    <source>
        <dbReference type="EMBL" id="MBW45110.1"/>
    </source>
</evidence>
<dbReference type="PANTHER" id="PTHR44873">
    <property type="entry name" value="DNAJ HOMOLOG SUBFAMILY C MEMBER 30, MITOCHONDRIAL"/>
    <property type="match status" value="1"/>
</dbReference>
<dbReference type="PROSITE" id="PS00636">
    <property type="entry name" value="DNAJ_1"/>
    <property type="match status" value="1"/>
</dbReference>
<dbReference type="InterPro" id="IPR001623">
    <property type="entry name" value="DnaJ_domain"/>
</dbReference>
<dbReference type="Gene3D" id="1.10.287.110">
    <property type="entry name" value="DnaJ domain"/>
    <property type="match status" value="1"/>
</dbReference>
<dbReference type="PRINTS" id="PR00625">
    <property type="entry name" value="JDOMAIN"/>
</dbReference>
<keyword evidence="1" id="KW-1133">Transmembrane helix</keyword>
<dbReference type="InterPro" id="IPR053025">
    <property type="entry name" value="Mito_ATP_Synthase-Asso"/>
</dbReference>
<accession>A0A2M4AWG2</accession>
<dbReference type="AlphaFoldDB" id="A0A2M4AWG2"/>
<name>A0A2M4AWG2_9DIPT</name>
<dbReference type="PANTHER" id="PTHR44873:SF1">
    <property type="entry name" value="DNAJ HOMOLOG SUBFAMILY C MEMBER 30, MITOCHONDRIAL"/>
    <property type="match status" value="1"/>
</dbReference>
<organism evidence="3">
    <name type="scientific">Anopheles triannulatus</name>
    <dbReference type="NCBI Taxonomy" id="58253"/>
    <lineage>
        <taxon>Eukaryota</taxon>
        <taxon>Metazoa</taxon>
        <taxon>Ecdysozoa</taxon>
        <taxon>Arthropoda</taxon>
        <taxon>Hexapoda</taxon>
        <taxon>Insecta</taxon>
        <taxon>Pterygota</taxon>
        <taxon>Neoptera</taxon>
        <taxon>Endopterygota</taxon>
        <taxon>Diptera</taxon>
        <taxon>Nematocera</taxon>
        <taxon>Culicoidea</taxon>
        <taxon>Culicidae</taxon>
        <taxon>Anophelinae</taxon>
        <taxon>Anopheles</taxon>
    </lineage>
</organism>
<dbReference type="Pfam" id="PF00226">
    <property type="entry name" value="DnaJ"/>
    <property type="match status" value="1"/>
</dbReference>
<proteinExistence type="predicted"/>
<sequence>MSRKCAGYTGPFYSRMAANRHPLNCWLTRAVLGCTPGATERRWISCTVAVLRNHYDSLGVTPNATQNDIKQAYYKQSKLYHPDKNKGSDIAAEKFRQITAAYEVLGNYRLRKLYDKGILHTAGRQYNDPEQPSGETVEDDAQTRFYKKRMTRSQAPTATGRTPIYDFDEWSRVHYGSRFEQKMKAEERFRKKAEREEIFKARMQHEYIIFPLLLFCLFYIAIVFQEGSYDTPKPTTKKESDGEQ</sequence>
<feature type="transmembrane region" description="Helical" evidence="1">
    <location>
        <begin position="207"/>
        <end position="224"/>
    </location>
</feature>
<feature type="domain" description="J" evidence="2">
    <location>
        <begin position="53"/>
        <end position="118"/>
    </location>
</feature>
<dbReference type="EMBL" id="GGFK01011789">
    <property type="protein sequence ID" value="MBW45110.1"/>
    <property type="molecule type" value="Transcribed_RNA"/>
</dbReference>
<evidence type="ECO:0000259" key="2">
    <source>
        <dbReference type="PROSITE" id="PS50076"/>
    </source>
</evidence>